<dbReference type="NCBIfam" id="NF033788">
    <property type="entry name" value="HTH_metalloreg"/>
    <property type="match status" value="1"/>
</dbReference>
<dbReference type="GO" id="GO:0003700">
    <property type="term" value="F:DNA-binding transcription factor activity"/>
    <property type="evidence" value="ECO:0007669"/>
    <property type="project" value="InterPro"/>
</dbReference>
<dbReference type="InterPro" id="IPR051081">
    <property type="entry name" value="HTH_MetalResp_TranReg"/>
</dbReference>
<feature type="domain" description="HTH arsR-type" evidence="4">
    <location>
        <begin position="7"/>
        <end position="104"/>
    </location>
</feature>
<dbReference type="InterPro" id="IPR036390">
    <property type="entry name" value="WH_DNA-bd_sf"/>
</dbReference>
<dbReference type="InterPro" id="IPR001845">
    <property type="entry name" value="HTH_ArsR_DNA-bd_dom"/>
</dbReference>
<dbReference type="GO" id="GO:0003677">
    <property type="term" value="F:DNA binding"/>
    <property type="evidence" value="ECO:0007669"/>
    <property type="project" value="UniProtKB-KW"/>
</dbReference>
<reference evidence="5 6" key="1">
    <citation type="submission" date="2020-08" db="EMBL/GenBank/DDBJ databases">
        <title>Sequencing the genomes of 1000 actinobacteria strains.</title>
        <authorList>
            <person name="Klenk H.-P."/>
        </authorList>
    </citation>
    <scope>NUCLEOTIDE SEQUENCE [LARGE SCALE GENOMIC DNA]</scope>
    <source>
        <strain evidence="5 6">DSM 45582</strain>
    </source>
</reference>
<evidence type="ECO:0000256" key="1">
    <source>
        <dbReference type="ARBA" id="ARBA00023015"/>
    </source>
</evidence>
<dbReference type="PROSITE" id="PS50987">
    <property type="entry name" value="HTH_ARSR_2"/>
    <property type="match status" value="1"/>
</dbReference>
<accession>A0A840NPL9</accession>
<keyword evidence="6" id="KW-1185">Reference proteome</keyword>
<organism evidence="5 6">
    <name type="scientific">Saccharopolyspora gloriosae</name>
    <dbReference type="NCBI Taxonomy" id="455344"/>
    <lineage>
        <taxon>Bacteria</taxon>
        <taxon>Bacillati</taxon>
        <taxon>Actinomycetota</taxon>
        <taxon>Actinomycetes</taxon>
        <taxon>Pseudonocardiales</taxon>
        <taxon>Pseudonocardiaceae</taxon>
        <taxon>Saccharopolyspora</taxon>
    </lineage>
</organism>
<dbReference type="PANTHER" id="PTHR33154:SF12">
    <property type="entry name" value="TRANSCRIPTIONAL REGULATORY PROTEIN"/>
    <property type="match status" value="1"/>
</dbReference>
<dbReference type="SMART" id="SM00418">
    <property type="entry name" value="HTH_ARSR"/>
    <property type="match status" value="1"/>
</dbReference>
<dbReference type="InterPro" id="IPR036388">
    <property type="entry name" value="WH-like_DNA-bd_sf"/>
</dbReference>
<evidence type="ECO:0000256" key="2">
    <source>
        <dbReference type="ARBA" id="ARBA00023125"/>
    </source>
</evidence>
<keyword evidence="3" id="KW-0804">Transcription</keyword>
<evidence type="ECO:0000313" key="6">
    <source>
        <dbReference type="Proteomes" id="UP000580474"/>
    </source>
</evidence>
<sequence>MARTPEHPDLQDVRLARVFAALGDPARLRILAVLADRGEHQRDDFAVEVGPSTLSHHMKVLREAGVVRCRFEGTRCFVSLRADTFDRFSTALDGVLRSIAEEAA</sequence>
<dbReference type="InterPro" id="IPR011991">
    <property type="entry name" value="ArsR-like_HTH"/>
</dbReference>
<dbReference type="Gene3D" id="1.10.10.10">
    <property type="entry name" value="Winged helix-like DNA-binding domain superfamily/Winged helix DNA-binding domain"/>
    <property type="match status" value="1"/>
</dbReference>
<keyword evidence="2 5" id="KW-0238">DNA-binding</keyword>
<dbReference type="Pfam" id="PF12840">
    <property type="entry name" value="HTH_20"/>
    <property type="match status" value="1"/>
</dbReference>
<name>A0A840NPL9_9PSEU</name>
<evidence type="ECO:0000313" key="5">
    <source>
        <dbReference type="EMBL" id="MBB5071062.1"/>
    </source>
</evidence>
<dbReference type="Proteomes" id="UP000580474">
    <property type="component" value="Unassembled WGS sequence"/>
</dbReference>
<evidence type="ECO:0000259" key="4">
    <source>
        <dbReference type="PROSITE" id="PS50987"/>
    </source>
</evidence>
<proteinExistence type="predicted"/>
<comment type="caution">
    <text evidence="5">The sequence shown here is derived from an EMBL/GenBank/DDBJ whole genome shotgun (WGS) entry which is preliminary data.</text>
</comment>
<dbReference type="CDD" id="cd00090">
    <property type="entry name" value="HTH_ARSR"/>
    <property type="match status" value="1"/>
</dbReference>
<dbReference type="PRINTS" id="PR00778">
    <property type="entry name" value="HTHARSR"/>
</dbReference>
<keyword evidence="1" id="KW-0805">Transcription regulation</keyword>
<gene>
    <name evidence="5" type="ORF">BJ969_004150</name>
</gene>
<dbReference type="EMBL" id="JACHIV010000001">
    <property type="protein sequence ID" value="MBB5071062.1"/>
    <property type="molecule type" value="Genomic_DNA"/>
</dbReference>
<dbReference type="PANTHER" id="PTHR33154">
    <property type="entry name" value="TRANSCRIPTIONAL REGULATOR, ARSR FAMILY"/>
    <property type="match status" value="1"/>
</dbReference>
<evidence type="ECO:0000256" key="3">
    <source>
        <dbReference type="ARBA" id="ARBA00023163"/>
    </source>
</evidence>
<dbReference type="SUPFAM" id="SSF46785">
    <property type="entry name" value="Winged helix' DNA-binding domain"/>
    <property type="match status" value="1"/>
</dbReference>
<dbReference type="AlphaFoldDB" id="A0A840NPL9"/>
<protein>
    <submittedName>
        <fullName evidence="5">DNA-binding transcriptional ArsR family regulator</fullName>
    </submittedName>
</protein>
<dbReference type="RefSeq" id="WP_184481117.1">
    <property type="nucleotide sequence ID" value="NZ_JACHIV010000001.1"/>
</dbReference>